<sequence length="109" mass="12393">MAKKEKLSYEDFYERAILKLRNVSKSSGIHCVFSGFNEAFREYYGEDPVKITQELASKGKIEIRTVKRGVMIYLPGDSPKSRDELGSKALSKILNEPAEHEQALLEKVL</sequence>
<reference evidence="1 2" key="1">
    <citation type="submission" date="2019-03" db="EMBL/GenBank/DDBJ databases">
        <title>Metabolic potential of uncultured bacteria and archaea associated with petroleum seepage in deep-sea sediments.</title>
        <authorList>
            <person name="Dong X."/>
            <person name="Hubert C."/>
        </authorList>
    </citation>
    <scope>NUCLEOTIDE SEQUENCE [LARGE SCALE GENOMIC DNA]</scope>
    <source>
        <strain evidence="1">E44_bin7</strain>
    </source>
</reference>
<feature type="non-terminal residue" evidence="1">
    <location>
        <position position="109"/>
    </location>
</feature>
<comment type="caution">
    <text evidence="1">The sequence shown here is derived from an EMBL/GenBank/DDBJ whole genome shotgun (WGS) entry which is preliminary data.</text>
</comment>
<evidence type="ECO:0000313" key="1">
    <source>
        <dbReference type="EMBL" id="TET07202.1"/>
    </source>
</evidence>
<proteinExistence type="predicted"/>
<organism evidence="1 2">
    <name type="scientific">Aerophobetes bacterium</name>
    <dbReference type="NCBI Taxonomy" id="2030807"/>
    <lineage>
        <taxon>Bacteria</taxon>
        <taxon>Candidatus Aerophobota</taxon>
    </lineage>
</organism>
<evidence type="ECO:0000313" key="2">
    <source>
        <dbReference type="Proteomes" id="UP000316360"/>
    </source>
</evidence>
<name>A0A523RN48_UNCAE</name>
<dbReference type="EMBL" id="SOKJ01000437">
    <property type="protein sequence ID" value="TET07202.1"/>
    <property type="molecule type" value="Genomic_DNA"/>
</dbReference>
<dbReference type="AlphaFoldDB" id="A0A523RN48"/>
<dbReference type="Proteomes" id="UP000316360">
    <property type="component" value="Unassembled WGS sequence"/>
</dbReference>
<accession>A0A523RN48</accession>
<protein>
    <submittedName>
        <fullName evidence="1">Uncharacterized protein</fullName>
    </submittedName>
</protein>
<gene>
    <name evidence="1" type="ORF">E3J84_07695</name>
</gene>